<organism evidence="1 2">
    <name type="scientific">Phyllostomus discolor</name>
    <name type="common">pale spear-nosed bat</name>
    <dbReference type="NCBI Taxonomy" id="89673"/>
    <lineage>
        <taxon>Eukaryota</taxon>
        <taxon>Metazoa</taxon>
        <taxon>Chordata</taxon>
        <taxon>Craniata</taxon>
        <taxon>Vertebrata</taxon>
        <taxon>Euteleostomi</taxon>
        <taxon>Mammalia</taxon>
        <taxon>Eutheria</taxon>
        <taxon>Laurasiatheria</taxon>
        <taxon>Chiroptera</taxon>
        <taxon>Yangochiroptera</taxon>
        <taxon>Phyllostomidae</taxon>
        <taxon>Phyllostominae</taxon>
        <taxon>Phyllostomus</taxon>
    </lineage>
</organism>
<accession>A0A834EPR6</accession>
<name>A0A834EPR6_9CHIR</name>
<comment type="caution">
    <text evidence="1">The sequence shown here is derived from an EMBL/GenBank/DDBJ whole genome shotgun (WGS) entry which is preliminary data.</text>
</comment>
<dbReference type="AlphaFoldDB" id="A0A834EPR6"/>
<proteinExistence type="predicted"/>
<evidence type="ECO:0000313" key="2">
    <source>
        <dbReference type="Proteomes" id="UP000664940"/>
    </source>
</evidence>
<gene>
    <name evidence="1" type="ORF">HJG60_009671</name>
</gene>
<dbReference type="Proteomes" id="UP000664940">
    <property type="component" value="Unassembled WGS sequence"/>
</dbReference>
<sequence length="165" mass="16764">MPHDGLSVSGPGVDVPAATAHAAVARSAVTWAGAEHGAEPTCPPPCLPARPLTPPRRGLPAAPSSGVCGAARPAAPLRTGAPRTKAGGALGKAVTCLRPQPLHRRVPLGQPSSRHVLWAWPCGSCRCHHRQTGSIPPARGARCCGAPDSHCALAVGTASFLRVFI</sequence>
<reference evidence="1 2" key="1">
    <citation type="journal article" date="2020" name="Nature">
        <title>Six reference-quality genomes reveal evolution of bat adaptations.</title>
        <authorList>
            <person name="Jebb D."/>
            <person name="Huang Z."/>
            <person name="Pippel M."/>
            <person name="Hughes G.M."/>
            <person name="Lavrichenko K."/>
            <person name="Devanna P."/>
            <person name="Winkler S."/>
            <person name="Jermiin L.S."/>
            <person name="Skirmuntt E.C."/>
            <person name="Katzourakis A."/>
            <person name="Burkitt-Gray L."/>
            <person name="Ray D.A."/>
            <person name="Sullivan K.A.M."/>
            <person name="Roscito J.G."/>
            <person name="Kirilenko B.M."/>
            <person name="Davalos L.M."/>
            <person name="Corthals A.P."/>
            <person name="Power M.L."/>
            <person name="Jones G."/>
            <person name="Ransome R.D."/>
            <person name="Dechmann D.K.N."/>
            <person name="Locatelli A.G."/>
            <person name="Puechmaille S.J."/>
            <person name="Fedrigo O."/>
            <person name="Jarvis E.D."/>
            <person name="Hiller M."/>
            <person name="Vernes S.C."/>
            <person name="Myers E.W."/>
            <person name="Teeling E.C."/>
        </authorList>
    </citation>
    <scope>NUCLEOTIDE SEQUENCE [LARGE SCALE GENOMIC DNA]</scope>
    <source>
        <strain evidence="1">Bat1K_MPI-CBG_1</strain>
    </source>
</reference>
<dbReference type="EMBL" id="JABVXQ010000002">
    <property type="protein sequence ID" value="KAF6125126.1"/>
    <property type="molecule type" value="Genomic_DNA"/>
</dbReference>
<evidence type="ECO:0000313" key="1">
    <source>
        <dbReference type="EMBL" id="KAF6125126.1"/>
    </source>
</evidence>
<protein>
    <submittedName>
        <fullName evidence="1">Uncharacterized protein</fullName>
    </submittedName>
</protein>